<dbReference type="PANTHER" id="PTHR23320:SF158">
    <property type="entry name" value="CREB-BINDING PROTEIN-LIKE ISOFORM X1"/>
    <property type="match status" value="1"/>
</dbReference>
<dbReference type="KEGG" id="spu:100891969"/>
<feature type="transmembrane region" description="Helical" evidence="2">
    <location>
        <begin position="96"/>
        <end position="120"/>
    </location>
</feature>
<name>A0A7M7HNJ3_STRPU</name>
<dbReference type="OrthoDB" id="7733275at2759"/>
<feature type="transmembrane region" description="Helical" evidence="2">
    <location>
        <begin position="158"/>
        <end position="182"/>
    </location>
</feature>
<protein>
    <submittedName>
        <fullName evidence="3">Uncharacterized protein</fullName>
    </submittedName>
</protein>
<keyword evidence="2" id="KW-0812">Transmembrane</keyword>
<dbReference type="InterPro" id="IPR030417">
    <property type="entry name" value="MS4A"/>
</dbReference>
<keyword evidence="4" id="KW-1185">Reference proteome</keyword>
<feature type="transmembrane region" description="Helical" evidence="2">
    <location>
        <begin position="66"/>
        <end position="84"/>
    </location>
</feature>
<dbReference type="InParanoid" id="A0A7M7HNJ3"/>
<keyword evidence="2" id="KW-1133">Transmembrane helix</keyword>
<accession>A0A7M7HNJ3</accession>
<evidence type="ECO:0000313" key="4">
    <source>
        <dbReference type="Proteomes" id="UP000007110"/>
    </source>
</evidence>
<evidence type="ECO:0000256" key="1">
    <source>
        <dbReference type="SAM" id="MobiDB-lite"/>
    </source>
</evidence>
<evidence type="ECO:0000313" key="3">
    <source>
        <dbReference type="EnsemblMetazoa" id="XP_011670780"/>
    </source>
</evidence>
<keyword evidence="2" id="KW-0472">Membrane</keyword>
<feature type="transmembrane region" description="Helical" evidence="2">
    <location>
        <begin position="36"/>
        <end position="60"/>
    </location>
</feature>
<reference evidence="3" key="2">
    <citation type="submission" date="2021-01" db="UniProtKB">
        <authorList>
            <consortium name="EnsemblMetazoa"/>
        </authorList>
    </citation>
    <scope>IDENTIFICATION</scope>
</reference>
<reference evidence="4" key="1">
    <citation type="submission" date="2015-02" db="EMBL/GenBank/DDBJ databases">
        <title>Genome sequencing for Strongylocentrotus purpuratus.</title>
        <authorList>
            <person name="Murali S."/>
            <person name="Liu Y."/>
            <person name="Vee V."/>
            <person name="English A."/>
            <person name="Wang M."/>
            <person name="Skinner E."/>
            <person name="Han Y."/>
            <person name="Muzny D.M."/>
            <person name="Worley K.C."/>
            <person name="Gibbs R.A."/>
        </authorList>
    </citation>
    <scope>NUCLEOTIDE SEQUENCE</scope>
</reference>
<dbReference type="GeneID" id="100891969"/>
<evidence type="ECO:0000256" key="2">
    <source>
        <dbReference type="SAM" id="Phobius"/>
    </source>
</evidence>
<dbReference type="EnsemblMetazoa" id="XM_011672478">
    <property type="protein sequence ID" value="XP_011670780"/>
    <property type="gene ID" value="LOC100891969"/>
</dbReference>
<feature type="compositionally biased region" description="Polar residues" evidence="1">
    <location>
        <begin position="279"/>
        <end position="289"/>
    </location>
</feature>
<dbReference type="RefSeq" id="XP_011670780.2">
    <property type="nucleotide sequence ID" value="XM_011672478.2"/>
</dbReference>
<sequence length="312" mass="33587">MTSTSNPAPATTCIYGIPEEQNGARSSYRARIKRTAIIQLIGGCLLVALGIVAIILMAFWSYFATAIWSGILIFGVTGVIGILAGNKGNKCLIRAYLVMSILGCVMGFALFEMHIFAAIWEGKGRWDYNYYWGCQPGDYYSFIPNCAKSEAARVTFDALITTTGFFLFVTCIVSASFGCCAFKGCESCCKKCCCNGSGCSTPAPQPITAIFQPQGPTNTTPGHQQVHVQAGMYIVQQGPAPVMQYPQVAMPMPATTNQGQAPYYVVHPATQAPPPPQSIPNHTHAQQPNPVAPPTYYVAGQFPPVEVPESKE</sequence>
<feature type="region of interest" description="Disordered" evidence="1">
    <location>
        <begin position="272"/>
        <end position="312"/>
    </location>
</feature>
<proteinExistence type="predicted"/>
<dbReference type="AlphaFoldDB" id="A0A7M7HNJ3"/>
<organism evidence="3 4">
    <name type="scientific">Strongylocentrotus purpuratus</name>
    <name type="common">Purple sea urchin</name>
    <dbReference type="NCBI Taxonomy" id="7668"/>
    <lineage>
        <taxon>Eukaryota</taxon>
        <taxon>Metazoa</taxon>
        <taxon>Echinodermata</taxon>
        <taxon>Eleutherozoa</taxon>
        <taxon>Echinozoa</taxon>
        <taxon>Echinoidea</taxon>
        <taxon>Euechinoidea</taxon>
        <taxon>Echinacea</taxon>
        <taxon>Camarodonta</taxon>
        <taxon>Echinidea</taxon>
        <taxon>Strongylocentrotidae</taxon>
        <taxon>Strongylocentrotus</taxon>
    </lineage>
</organism>
<dbReference type="Proteomes" id="UP000007110">
    <property type="component" value="Unassembled WGS sequence"/>
</dbReference>
<dbReference type="OMA" id="YCITLAS"/>
<dbReference type="PANTHER" id="PTHR23320">
    <property type="entry name" value="MEMBRANE-SPANNING 4-DOMAINS SUBFAMILY A MS4A -RELATED"/>
    <property type="match status" value="1"/>
</dbReference>